<dbReference type="InterPro" id="IPR019425">
    <property type="entry name" value="7TM_GPCR_serpentine_rcpt_Srt"/>
</dbReference>
<proteinExistence type="predicted"/>
<dbReference type="PANTHER" id="PTHR23021">
    <property type="entry name" value="SERPENTINE RECEPTOR, CLASS T"/>
    <property type="match status" value="1"/>
</dbReference>
<comment type="caution">
    <text evidence="2">The sequence shown here is derived from an EMBL/GenBank/DDBJ whole genome shotgun (WGS) entry which is preliminary data.</text>
</comment>
<reference evidence="2 3" key="1">
    <citation type="submission" date="2023-08" db="EMBL/GenBank/DDBJ databases">
        <title>A Necator americanus chromosomal reference genome.</title>
        <authorList>
            <person name="Ilik V."/>
            <person name="Petrzelkova K.J."/>
            <person name="Pardy F."/>
            <person name="Fuh T."/>
            <person name="Niatou-Singa F.S."/>
            <person name="Gouil Q."/>
            <person name="Baker L."/>
            <person name="Ritchie M.E."/>
            <person name="Jex A.R."/>
            <person name="Gazzola D."/>
            <person name="Li H."/>
            <person name="Toshio Fujiwara R."/>
            <person name="Zhan B."/>
            <person name="Aroian R.V."/>
            <person name="Pafco B."/>
            <person name="Schwarz E.M."/>
        </authorList>
    </citation>
    <scope>NUCLEOTIDE SEQUENCE [LARGE SCALE GENOMIC DNA]</scope>
    <source>
        <strain evidence="2 3">Aroian</strain>
        <tissue evidence="2">Whole animal</tissue>
    </source>
</reference>
<evidence type="ECO:0008006" key="4">
    <source>
        <dbReference type="Google" id="ProtNLM"/>
    </source>
</evidence>
<keyword evidence="1" id="KW-0812">Transmembrane</keyword>
<sequence>MGILHSLAIVHSFSNKLLLEICGRFFRNSHLVIETTLNQTGPYRLAEVVGYERPDSVKRHACWQLLDVALIIMCCDPQFHITGICDILQCIPHFMSGIFTIRQSIFHPFLAKALSILGSPCYVAYCVLTLILSINRFLIVVSPRNGQVLFSSSIAYIWHVFPVLSWLIFALFLASPWATMVYTPELYSWTYNFQLPLSRGVQQSAMIVELACAVIFSLLYLYTLASIYIKRRQFISDAGNRSELKILIQCVVTASYCIVMNLLWHHSQAFPSNLWMGMLLNFMWVFNSGVYPLIYIIVNRTIRNRILVKRTKTTTVSHVFQSKAAGDRPG</sequence>
<dbReference type="Pfam" id="PF10321">
    <property type="entry name" value="7TM_GPCR_Srt"/>
    <property type="match status" value="1"/>
</dbReference>
<evidence type="ECO:0000313" key="3">
    <source>
        <dbReference type="Proteomes" id="UP001303046"/>
    </source>
</evidence>
<keyword evidence="3" id="KW-1185">Reference proteome</keyword>
<evidence type="ECO:0000256" key="1">
    <source>
        <dbReference type="SAM" id="Phobius"/>
    </source>
</evidence>
<dbReference type="CDD" id="cd00637">
    <property type="entry name" value="7tm_classA_rhodopsin-like"/>
    <property type="match status" value="1"/>
</dbReference>
<dbReference type="PANTHER" id="PTHR23021:SF82">
    <property type="entry name" value="G PROTEIN-COUPLED RECEPTOR"/>
    <property type="match status" value="1"/>
</dbReference>
<evidence type="ECO:0000313" key="2">
    <source>
        <dbReference type="EMBL" id="KAK6751733.1"/>
    </source>
</evidence>
<protein>
    <recommendedName>
        <fullName evidence="4">G-protein coupled receptors family 1 profile domain-containing protein</fullName>
    </recommendedName>
</protein>
<keyword evidence="1" id="KW-0472">Membrane</keyword>
<feature type="transmembrane region" description="Helical" evidence="1">
    <location>
        <begin position="154"/>
        <end position="178"/>
    </location>
</feature>
<accession>A0ABR1DNJ4</accession>
<feature type="transmembrane region" description="Helical" evidence="1">
    <location>
        <begin position="246"/>
        <end position="264"/>
    </location>
</feature>
<feature type="transmembrane region" description="Helical" evidence="1">
    <location>
        <begin position="276"/>
        <end position="298"/>
    </location>
</feature>
<dbReference type="EMBL" id="JAVFWL010000004">
    <property type="protein sequence ID" value="KAK6751733.1"/>
    <property type="molecule type" value="Genomic_DNA"/>
</dbReference>
<name>A0ABR1DNJ4_NECAM</name>
<dbReference type="Proteomes" id="UP001303046">
    <property type="component" value="Unassembled WGS sequence"/>
</dbReference>
<dbReference type="Gene3D" id="1.20.1070.10">
    <property type="entry name" value="Rhodopsin 7-helix transmembrane proteins"/>
    <property type="match status" value="1"/>
</dbReference>
<gene>
    <name evidence="2" type="primary">Necator_chrIV.g16556</name>
    <name evidence="2" type="ORF">RB195_003259</name>
</gene>
<keyword evidence="1" id="KW-1133">Transmembrane helix</keyword>
<dbReference type="SUPFAM" id="SSF81321">
    <property type="entry name" value="Family A G protein-coupled receptor-like"/>
    <property type="match status" value="1"/>
</dbReference>
<organism evidence="2 3">
    <name type="scientific">Necator americanus</name>
    <name type="common">Human hookworm</name>
    <dbReference type="NCBI Taxonomy" id="51031"/>
    <lineage>
        <taxon>Eukaryota</taxon>
        <taxon>Metazoa</taxon>
        <taxon>Ecdysozoa</taxon>
        <taxon>Nematoda</taxon>
        <taxon>Chromadorea</taxon>
        <taxon>Rhabditida</taxon>
        <taxon>Rhabditina</taxon>
        <taxon>Rhabditomorpha</taxon>
        <taxon>Strongyloidea</taxon>
        <taxon>Ancylostomatidae</taxon>
        <taxon>Bunostominae</taxon>
        <taxon>Necator</taxon>
    </lineage>
</organism>
<feature type="transmembrane region" description="Helical" evidence="1">
    <location>
        <begin position="205"/>
        <end position="225"/>
    </location>
</feature>
<feature type="transmembrane region" description="Helical" evidence="1">
    <location>
        <begin position="122"/>
        <end position="142"/>
    </location>
</feature>